<dbReference type="KEGG" id="lvs:LOKVESSMR4R_02603"/>
<sequence length="522" mass="55405">MTTPVAAVRMTGISKSFGGVRALDNVDLEVLEGEVHALLGGNGAGKSTILKVLNGVHSADEGTVEVAGQKLAGATPEAARAAGVAMNFQEMSLVPTLTVAQNVFLTREARDARGLIDDADSIRRAEAIFKMLEVEVNPRALVGDLGAGQKQLTEIAKAISQDARVLILDEPSTALAVSDVERLFVFLRKLKAKGVAIIYVSHRMDEIARIADRATILRDGRHVITAPMVDLHVDTMIEHIVGRRSKGFADVLRGEVTKGDALLELKAVSGPHKPENVSFTLHRGEVLGLAGLLGSGRSALARVIAGIEPAVAGEIAINGRAVQIRSPSDAIAEGVALVPEARATQGIIPAHSVADNMVMAVLGRITKGGLVDRIQAREITDKMIQRLSVKTASRDHAVSTLSGGNQQKVVIGKWLATDPDILILDEPTAGIDIGSKSEIIRLVRDLAMAGKGVLVISSELSELLTACDRILVMADGRAHQMLDRADLDDPTETNPEHALQAAERRLQIEIQKALTAKEATHG</sequence>
<gene>
    <name evidence="11" type="primary">mglA</name>
    <name evidence="11" type="ORF">LOKVESSMR4R_02603</name>
</gene>
<evidence type="ECO:0000256" key="1">
    <source>
        <dbReference type="ARBA" id="ARBA00004202"/>
    </source>
</evidence>
<dbReference type="CDD" id="cd03216">
    <property type="entry name" value="ABC_Carb_Monos_I"/>
    <property type="match status" value="1"/>
</dbReference>
<evidence type="ECO:0000256" key="6">
    <source>
        <dbReference type="ARBA" id="ARBA00022741"/>
    </source>
</evidence>
<dbReference type="InterPro" id="IPR003593">
    <property type="entry name" value="AAA+_ATPase"/>
</dbReference>
<keyword evidence="11" id="KW-0378">Hydrolase</keyword>
<keyword evidence="12" id="KW-1185">Reference proteome</keyword>
<reference evidence="11 12" key="1">
    <citation type="submission" date="2017-05" db="EMBL/GenBank/DDBJ databases">
        <title>Genome Sequence of Loktanella vestfoldensis Strain SMR4r Isolated from a Culture of the Diatom Skeletonema marinoi.</title>
        <authorList>
            <person name="Topel M."/>
            <person name="Pinder M.I.M."/>
            <person name="Johansson O.N."/>
            <person name="Kourtchenko O."/>
            <person name="Godhe A."/>
            <person name="Clarke A.K."/>
        </authorList>
    </citation>
    <scope>NUCLEOTIDE SEQUENCE [LARGE SCALE GENOMIC DNA]</scope>
    <source>
        <strain evidence="11 12">SMR4r</strain>
    </source>
</reference>
<dbReference type="Proteomes" id="UP000195273">
    <property type="component" value="Chromosome"/>
</dbReference>
<comment type="subcellular location">
    <subcellularLocation>
        <location evidence="1">Cell membrane</location>
        <topology evidence="1">Peripheral membrane protein</topology>
    </subcellularLocation>
</comment>
<dbReference type="SUPFAM" id="SSF52540">
    <property type="entry name" value="P-loop containing nucleoside triphosphate hydrolases"/>
    <property type="match status" value="2"/>
</dbReference>
<evidence type="ECO:0000256" key="5">
    <source>
        <dbReference type="ARBA" id="ARBA00022737"/>
    </source>
</evidence>
<dbReference type="EMBL" id="CP021431">
    <property type="protein sequence ID" value="ARU01905.1"/>
    <property type="molecule type" value="Genomic_DNA"/>
</dbReference>
<dbReference type="RefSeq" id="WP_087209035.1">
    <property type="nucleotide sequence ID" value="NZ_CP021431.1"/>
</dbReference>
<keyword evidence="4" id="KW-0762">Sugar transport</keyword>
<name>A0A1Y0EE79_9RHOB</name>
<evidence type="ECO:0000256" key="4">
    <source>
        <dbReference type="ARBA" id="ARBA00022597"/>
    </source>
</evidence>
<dbReference type="OrthoDB" id="9805029at2"/>
<dbReference type="AlphaFoldDB" id="A0A1Y0EE79"/>
<dbReference type="Gene3D" id="3.40.50.300">
    <property type="entry name" value="P-loop containing nucleotide triphosphate hydrolases"/>
    <property type="match status" value="2"/>
</dbReference>
<dbReference type="SMART" id="SM00382">
    <property type="entry name" value="AAA"/>
    <property type="match status" value="2"/>
</dbReference>
<keyword evidence="9" id="KW-0472">Membrane</keyword>
<dbReference type="InterPro" id="IPR017871">
    <property type="entry name" value="ABC_transporter-like_CS"/>
</dbReference>
<protein>
    <submittedName>
        <fullName evidence="11">Galactose/methyl galactoside import ATP-binding protein MglA</fullName>
        <ecNumber evidence="11">3.6.3.17</ecNumber>
    </submittedName>
</protein>
<dbReference type="CDD" id="cd03215">
    <property type="entry name" value="ABC_Carb_Monos_II"/>
    <property type="match status" value="1"/>
</dbReference>
<evidence type="ECO:0000256" key="3">
    <source>
        <dbReference type="ARBA" id="ARBA00022475"/>
    </source>
</evidence>
<feature type="domain" description="ABC transporter" evidence="10">
    <location>
        <begin position="8"/>
        <end position="244"/>
    </location>
</feature>
<evidence type="ECO:0000256" key="8">
    <source>
        <dbReference type="ARBA" id="ARBA00022967"/>
    </source>
</evidence>
<keyword evidence="7 11" id="KW-0067">ATP-binding</keyword>
<dbReference type="InterPro" id="IPR003439">
    <property type="entry name" value="ABC_transporter-like_ATP-bd"/>
</dbReference>
<dbReference type="PROSITE" id="PS00211">
    <property type="entry name" value="ABC_TRANSPORTER_1"/>
    <property type="match status" value="1"/>
</dbReference>
<feature type="domain" description="ABC transporter" evidence="10">
    <location>
        <begin position="251"/>
        <end position="500"/>
    </location>
</feature>
<evidence type="ECO:0000256" key="9">
    <source>
        <dbReference type="ARBA" id="ARBA00023136"/>
    </source>
</evidence>
<evidence type="ECO:0000256" key="7">
    <source>
        <dbReference type="ARBA" id="ARBA00022840"/>
    </source>
</evidence>
<keyword evidence="8" id="KW-1278">Translocase</keyword>
<keyword evidence="3" id="KW-1003">Cell membrane</keyword>
<dbReference type="PANTHER" id="PTHR43790">
    <property type="entry name" value="CARBOHYDRATE TRANSPORT ATP-BINDING PROTEIN MG119-RELATED"/>
    <property type="match status" value="1"/>
</dbReference>
<dbReference type="InterPro" id="IPR027417">
    <property type="entry name" value="P-loop_NTPase"/>
</dbReference>
<evidence type="ECO:0000313" key="12">
    <source>
        <dbReference type="Proteomes" id="UP000195273"/>
    </source>
</evidence>
<dbReference type="Pfam" id="PF00005">
    <property type="entry name" value="ABC_tran"/>
    <property type="match status" value="2"/>
</dbReference>
<dbReference type="GO" id="GO:0016887">
    <property type="term" value="F:ATP hydrolysis activity"/>
    <property type="evidence" value="ECO:0007669"/>
    <property type="project" value="InterPro"/>
</dbReference>
<dbReference type="InterPro" id="IPR050107">
    <property type="entry name" value="ABC_carbohydrate_import_ATPase"/>
</dbReference>
<dbReference type="PANTHER" id="PTHR43790:SF3">
    <property type="entry name" value="D-ALLOSE IMPORT ATP-BINDING PROTEIN ALSA-RELATED"/>
    <property type="match status" value="1"/>
</dbReference>
<evidence type="ECO:0000259" key="10">
    <source>
        <dbReference type="PROSITE" id="PS50893"/>
    </source>
</evidence>
<dbReference type="PROSITE" id="PS50893">
    <property type="entry name" value="ABC_TRANSPORTER_2"/>
    <property type="match status" value="2"/>
</dbReference>
<evidence type="ECO:0000256" key="2">
    <source>
        <dbReference type="ARBA" id="ARBA00022448"/>
    </source>
</evidence>
<accession>A0A1Y0EE79</accession>
<keyword evidence="5" id="KW-0677">Repeat</keyword>
<proteinExistence type="predicted"/>
<dbReference type="GO" id="GO:0005524">
    <property type="term" value="F:ATP binding"/>
    <property type="evidence" value="ECO:0007669"/>
    <property type="project" value="UniProtKB-KW"/>
</dbReference>
<dbReference type="GO" id="GO:0005886">
    <property type="term" value="C:plasma membrane"/>
    <property type="evidence" value="ECO:0007669"/>
    <property type="project" value="UniProtKB-SubCell"/>
</dbReference>
<evidence type="ECO:0000313" key="11">
    <source>
        <dbReference type="EMBL" id="ARU01905.1"/>
    </source>
</evidence>
<keyword evidence="2" id="KW-0813">Transport</keyword>
<dbReference type="FunFam" id="3.40.50.300:FF:000127">
    <property type="entry name" value="Ribose import ATP-binding protein RbsA"/>
    <property type="match status" value="1"/>
</dbReference>
<organism evidence="11 12">
    <name type="scientific">Yoonia vestfoldensis</name>
    <dbReference type="NCBI Taxonomy" id="245188"/>
    <lineage>
        <taxon>Bacteria</taxon>
        <taxon>Pseudomonadati</taxon>
        <taxon>Pseudomonadota</taxon>
        <taxon>Alphaproteobacteria</taxon>
        <taxon>Rhodobacterales</taxon>
        <taxon>Paracoccaceae</taxon>
        <taxon>Yoonia</taxon>
    </lineage>
</organism>
<keyword evidence="6" id="KW-0547">Nucleotide-binding</keyword>
<dbReference type="EC" id="3.6.3.17" evidence="11"/>